<sequence>MIRTARPSDAPVLASLQSHLDAPAPRLLASFASLGTCLVSVVDDGEPGAVADIDSTGSDRPTADDSDPPTTADDHSTTGDNPPTADDTPVGYVLLIGGDDVHLAELVVHPAHRREGRGRALLRAAIDRQEPGTRVTLAVAADNGPARSLYESVGFRRIDYRASFYEEGVEGSRDAVVYAYDVASGS</sequence>
<dbReference type="CDD" id="cd04301">
    <property type="entry name" value="NAT_SF"/>
    <property type="match status" value="1"/>
</dbReference>
<dbReference type="AlphaFoldDB" id="A0ABD6CKM5"/>
<reference evidence="5 6" key="1">
    <citation type="journal article" date="2019" name="Int. J. Syst. Evol. Microbiol.">
        <title>The Global Catalogue of Microorganisms (GCM) 10K type strain sequencing project: providing services to taxonomists for standard genome sequencing and annotation.</title>
        <authorList>
            <consortium name="The Broad Institute Genomics Platform"/>
            <consortium name="The Broad Institute Genome Sequencing Center for Infectious Disease"/>
            <person name="Wu L."/>
            <person name="Ma J."/>
        </authorList>
    </citation>
    <scope>NUCLEOTIDE SEQUENCE [LARGE SCALE GENOMIC DNA]</scope>
    <source>
        <strain evidence="5 6">CGMCC 1.12121</strain>
    </source>
</reference>
<comment type="caution">
    <text evidence="5">The sequence shown here is derived from an EMBL/GenBank/DDBJ whole genome shotgun (WGS) entry which is preliminary data.</text>
</comment>
<evidence type="ECO:0000256" key="3">
    <source>
        <dbReference type="SAM" id="MobiDB-lite"/>
    </source>
</evidence>
<dbReference type="SUPFAM" id="SSF55729">
    <property type="entry name" value="Acyl-CoA N-acyltransferases (Nat)"/>
    <property type="match status" value="1"/>
</dbReference>
<evidence type="ECO:0000256" key="1">
    <source>
        <dbReference type="ARBA" id="ARBA00022679"/>
    </source>
</evidence>
<gene>
    <name evidence="5" type="ORF">ACFSBX_06900</name>
</gene>
<name>A0ABD6CKM5_9EURY</name>
<dbReference type="PROSITE" id="PS51186">
    <property type="entry name" value="GNAT"/>
    <property type="match status" value="1"/>
</dbReference>
<keyword evidence="1 5" id="KW-0808">Transferase</keyword>
<dbReference type="Proteomes" id="UP001597085">
    <property type="component" value="Unassembled WGS sequence"/>
</dbReference>
<dbReference type="Pfam" id="PF00583">
    <property type="entry name" value="Acetyltransf_1"/>
    <property type="match status" value="1"/>
</dbReference>
<evidence type="ECO:0000256" key="2">
    <source>
        <dbReference type="ARBA" id="ARBA00023315"/>
    </source>
</evidence>
<evidence type="ECO:0000313" key="5">
    <source>
        <dbReference type="EMBL" id="MFD1598685.1"/>
    </source>
</evidence>
<feature type="region of interest" description="Disordered" evidence="3">
    <location>
        <begin position="49"/>
        <end position="88"/>
    </location>
</feature>
<protein>
    <submittedName>
        <fullName evidence="5">GNAT family N-acetyltransferase</fullName>
        <ecNumber evidence="5">2.3.1.-</ecNumber>
    </submittedName>
</protein>
<dbReference type="RefSeq" id="WP_256419904.1">
    <property type="nucleotide sequence ID" value="NZ_JANHDI010000001.1"/>
</dbReference>
<keyword evidence="2 5" id="KW-0012">Acyltransferase</keyword>
<organism evidence="5 6">
    <name type="scientific">Halobellus rarus</name>
    <dbReference type="NCBI Taxonomy" id="1126237"/>
    <lineage>
        <taxon>Archaea</taxon>
        <taxon>Methanobacteriati</taxon>
        <taxon>Methanobacteriota</taxon>
        <taxon>Stenosarchaea group</taxon>
        <taxon>Halobacteria</taxon>
        <taxon>Halobacteriales</taxon>
        <taxon>Haloferacaceae</taxon>
        <taxon>Halobellus</taxon>
    </lineage>
</organism>
<dbReference type="EC" id="2.3.1.-" evidence="5"/>
<feature type="domain" description="N-acetyltransferase" evidence="4">
    <location>
        <begin position="40"/>
        <end position="183"/>
    </location>
</feature>
<dbReference type="EMBL" id="JBHUDK010000005">
    <property type="protein sequence ID" value="MFD1598685.1"/>
    <property type="molecule type" value="Genomic_DNA"/>
</dbReference>
<evidence type="ECO:0000313" key="6">
    <source>
        <dbReference type="Proteomes" id="UP001597085"/>
    </source>
</evidence>
<proteinExistence type="predicted"/>
<keyword evidence="6" id="KW-1185">Reference proteome</keyword>
<dbReference type="PANTHER" id="PTHR43877:SF1">
    <property type="entry name" value="ACETYLTRANSFERASE"/>
    <property type="match status" value="1"/>
</dbReference>
<dbReference type="Gene3D" id="3.40.630.30">
    <property type="match status" value="1"/>
</dbReference>
<dbReference type="PANTHER" id="PTHR43877">
    <property type="entry name" value="AMINOALKYLPHOSPHONATE N-ACETYLTRANSFERASE-RELATED-RELATED"/>
    <property type="match status" value="1"/>
</dbReference>
<dbReference type="InterPro" id="IPR016181">
    <property type="entry name" value="Acyl_CoA_acyltransferase"/>
</dbReference>
<evidence type="ECO:0000259" key="4">
    <source>
        <dbReference type="PROSITE" id="PS51186"/>
    </source>
</evidence>
<dbReference type="InterPro" id="IPR000182">
    <property type="entry name" value="GNAT_dom"/>
</dbReference>
<dbReference type="GO" id="GO:0016746">
    <property type="term" value="F:acyltransferase activity"/>
    <property type="evidence" value="ECO:0007669"/>
    <property type="project" value="UniProtKB-KW"/>
</dbReference>
<dbReference type="InterPro" id="IPR050832">
    <property type="entry name" value="Bact_Acetyltransf"/>
</dbReference>
<accession>A0ABD6CKM5</accession>